<evidence type="ECO:0008006" key="12">
    <source>
        <dbReference type="Google" id="ProtNLM"/>
    </source>
</evidence>
<evidence type="ECO:0000256" key="6">
    <source>
        <dbReference type="ARBA" id="ARBA00023002"/>
    </source>
</evidence>
<dbReference type="EMBL" id="JBAHYK010003357">
    <property type="protein sequence ID" value="KAL0563609.1"/>
    <property type="molecule type" value="Genomic_DNA"/>
</dbReference>
<dbReference type="InterPro" id="IPR050364">
    <property type="entry name" value="Cytochrome_P450_fung"/>
</dbReference>
<evidence type="ECO:0000256" key="9">
    <source>
        <dbReference type="RuleBase" id="RU000461"/>
    </source>
</evidence>
<keyword evidence="4 9" id="KW-0349">Heme</keyword>
<evidence type="ECO:0000256" key="2">
    <source>
        <dbReference type="ARBA" id="ARBA00005179"/>
    </source>
</evidence>
<dbReference type="InterPro" id="IPR017972">
    <property type="entry name" value="Cyt_P450_CS"/>
</dbReference>
<evidence type="ECO:0000256" key="3">
    <source>
        <dbReference type="ARBA" id="ARBA00010617"/>
    </source>
</evidence>
<evidence type="ECO:0000256" key="5">
    <source>
        <dbReference type="ARBA" id="ARBA00022723"/>
    </source>
</evidence>
<comment type="caution">
    <text evidence="10">The sequence shown here is derived from an EMBL/GenBank/DDBJ whole genome shotgun (WGS) entry which is preliminary data.</text>
</comment>
<evidence type="ECO:0000313" key="11">
    <source>
        <dbReference type="Proteomes" id="UP001465976"/>
    </source>
</evidence>
<keyword evidence="8 9" id="KW-0503">Monooxygenase</keyword>
<evidence type="ECO:0000256" key="8">
    <source>
        <dbReference type="ARBA" id="ARBA00023033"/>
    </source>
</evidence>
<dbReference type="Gene3D" id="1.10.630.10">
    <property type="entry name" value="Cytochrome P450"/>
    <property type="match status" value="1"/>
</dbReference>
<gene>
    <name evidence="10" type="ORF">V5O48_018456</name>
</gene>
<keyword evidence="7 9" id="KW-0408">Iron</keyword>
<accession>A0ABR3EL44</accession>
<dbReference type="Proteomes" id="UP001465976">
    <property type="component" value="Unassembled WGS sequence"/>
</dbReference>
<dbReference type="SUPFAM" id="SSF48264">
    <property type="entry name" value="Cytochrome P450"/>
    <property type="match status" value="1"/>
</dbReference>
<dbReference type="Pfam" id="PF00067">
    <property type="entry name" value="p450"/>
    <property type="match status" value="1"/>
</dbReference>
<evidence type="ECO:0000313" key="10">
    <source>
        <dbReference type="EMBL" id="KAL0563609.1"/>
    </source>
</evidence>
<comment type="pathway">
    <text evidence="2">Secondary metabolite biosynthesis.</text>
</comment>
<evidence type="ECO:0000256" key="4">
    <source>
        <dbReference type="ARBA" id="ARBA00022617"/>
    </source>
</evidence>
<name>A0ABR3EL44_9AGAR</name>
<reference evidence="10 11" key="1">
    <citation type="submission" date="2024-02" db="EMBL/GenBank/DDBJ databases">
        <title>A draft genome for the cacao thread blight pathogen Marasmius crinis-equi.</title>
        <authorList>
            <person name="Cohen S.P."/>
            <person name="Baruah I.K."/>
            <person name="Amoako-Attah I."/>
            <person name="Bukari Y."/>
            <person name="Meinhardt L.W."/>
            <person name="Bailey B.A."/>
        </authorList>
    </citation>
    <scope>NUCLEOTIDE SEQUENCE [LARGE SCALE GENOMIC DNA]</scope>
    <source>
        <strain evidence="10 11">GH-76</strain>
    </source>
</reference>
<dbReference type="PANTHER" id="PTHR46300">
    <property type="entry name" value="P450, PUTATIVE (EUROFUNG)-RELATED-RELATED"/>
    <property type="match status" value="1"/>
</dbReference>
<keyword evidence="5 9" id="KW-0479">Metal-binding</keyword>
<feature type="non-terminal residue" evidence="10">
    <location>
        <position position="259"/>
    </location>
</feature>
<keyword evidence="11" id="KW-1185">Reference proteome</keyword>
<evidence type="ECO:0000256" key="7">
    <source>
        <dbReference type="ARBA" id="ARBA00023004"/>
    </source>
</evidence>
<evidence type="ECO:0000256" key="1">
    <source>
        <dbReference type="ARBA" id="ARBA00001971"/>
    </source>
</evidence>
<protein>
    <recommendedName>
        <fullName evidence="12">Cytochrome P450</fullName>
    </recommendedName>
</protein>
<organism evidence="10 11">
    <name type="scientific">Marasmius crinis-equi</name>
    <dbReference type="NCBI Taxonomy" id="585013"/>
    <lineage>
        <taxon>Eukaryota</taxon>
        <taxon>Fungi</taxon>
        <taxon>Dikarya</taxon>
        <taxon>Basidiomycota</taxon>
        <taxon>Agaricomycotina</taxon>
        <taxon>Agaricomycetes</taxon>
        <taxon>Agaricomycetidae</taxon>
        <taxon>Agaricales</taxon>
        <taxon>Marasmiineae</taxon>
        <taxon>Marasmiaceae</taxon>
        <taxon>Marasmius</taxon>
    </lineage>
</organism>
<dbReference type="InterPro" id="IPR001128">
    <property type="entry name" value="Cyt_P450"/>
</dbReference>
<proteinExistence type="inferred from homology"/>
<dbReference type="InterPro" id="IPR036396">
    <property type="entry name" value="Cyt_P450_sf"/>
</dbReference>
<comment type="similarity">
    <text evidence="3 9">Belongs to the cytochrome P450 family.</text>
</comment>
<dbReference type="InterPro" id="IPR002401">
    <property type="entry name" value="Cyt_P450_E_grp-I"/>
</dbReference>
<dbReference type="PRINTS" id="PR00463">
    <property type="entry name" value="EP450I"/>
</dbReference>
<sequence length="259" mass="28899">MPSWFPGTHYATVARSHLETAQRLNDTPIAFVRERMTEKNYANCFASELLQEMDDGHPEALSLNEIKRAAAAIFGAGEDSTFASLLTFYLVMVLDPECQKRAYDEIVTVVGENSLPDLKDRESLPYVECIVQEVVRWNVIAPFSVPHRAINDDYFNGMFIPKGSMILPNARGMSIDENVYSNPKTFNPSRFLPQPQGKGEPHFTAAWGFGRRICPGRHLASLVLWHAIACTLAVLEIVPKTDEMGKPVLPEVGFSEGLI</sequence>
<comment type="cofactor">
    <cofactor evidence="1">
        <name>heme</name>
        <dbReference type="ChEBI" id="CHEBI:30413"/>
    </cofactor>
</comment>
<dbReference type="PROSITE" id="PS00086">
    <property type="entry name" value="CYTOCHROME_P450"/>
    <property type="match status" value="1"/>
</dbReference>
<keyword evidence="6 9" id="KW-0560">Oxidoreductase</keyword>
<dbReference type="PANTHER" id="PTHR46300:SF7">
    <property type="entry name" value="P450, PUTATIVE (EUROFUNG)-RELATED"/>
    <property type="match status" value="1"/>
</dbReference>